<dbReference type="EMBL" id="SPVF01000015">
    <property type="protein sequence ID" value="TFW29671.1"/>
    <property type="molecule type" value="Genomic_DNA"/>
</dbReference>
<organism evidence="1 2">
    <name type="scientific">Zemynaea arenosa</name>
    <dbReference type="NCBI Taxonomy" id="2561931"/>
    <lineage>
        <taxon>Bacteria</taxon>
        <taxon>Pseudomonadati</taxon>
        <taxon>Pseudomonadota</taxon>
        <taxon>Betaproteobacteria</taxon>
        <taxon>Burkholderiales</taxon>
        <taxon>Oxalobacteraceae</taxon>
        <taxon>Telluria group</taxon>
        <taxon>Zemynaea</taxon>
    </lineage>
</organism>
<accession>A0A4Y9SST6</accession>
<dbReference type="AlphaFoldDB" id="A0A4Y9SST6"/>
<protein>
    <submittedName>
        <fullName evidence="1">Uncharacterized protein</fullName>
    </submittedName>
</protein>
<keyword evidence="2" id="KW-1185">Reference proteome</keyword>
<proteinExistence type="predicted"/>
<dbReference type="RefSeq" id="WP_135205429.1">
    <property type="nucleotide sequence ID" value="NZ_SPVF01000015.1"/>
</dbReference>
<comment type="caution">
    <text evidence="1">The sequence shown here is derived from an EMBL/GenBank/DDBJ whole genome shotgun (WGS) entry which is preliminary data.</text>
</comment>
<gene>
    <name evidence="1" type="ORF">E4L96_01265</name>
</gene>
<dbReference type="OrthoDB" id="8565165at2"/>
<evidence type="ECO:0000313" key="2">
    <source>
        <dbReference type="Proteomes" id="UP000298438"/>
    </source>
</evidence>
<reference evidence="1 2" key="1">
    <citation type="submission" date="2019-03" db="EMBL/GenBank/DDBJ databases">
        <title>Draft Genome Sequence of Massilia arenosa sp. nov., a Novel Massilia Species Isolated from a Sandy-loam Maize Soil.</title>
        <authorList>
            <person name="Raths R."/>
            <person name="Peta V."/>
            <person name="Bucking H."/>
        </authorList>
    </citation>
    <scope>NUCLEOTIDE SEQUENCE [LARGE SCALE GENOMIC DNA]</scope>
    <source>
        <strain evidence="1 2">MC02</strain>
    </source>
</reference>
<evidence type="ECO:0000313" key="1">
    <source>
        <dbReference type="EMBL" id="TFW29671.1"/>
    </source>
</evidence>
<sequence>MPIQPQQLAKLMHEVELEDPIDFADLPFPEQELRELVATHLCEMAASMESFSTEDKLMTLLAVSAKLVLENMVLNVQLLRRHGQPVSDSVEALLSRLRRPGEPPPSA</sequence>
<dbReference type="Proteomes" id="UP000298438">
    <property type="component" value="Unassembled WGS sequence"/>
</dbReference>
<name>A0A4Y9SST6_9BURK</name>